<feature type="compositionally biased region" description="Low complexity" evidence="8">
    <location>
        <begin position="293"/>
        <end position="303"/>
    </location>
</feature>
<dbReference type="GO" id="GO:0008270">
    <property type="term" value="F:zinc ion binding"/>
    <property type="evidence" value="ECO:0007669"/>
    <property type="project" value="UniProtKB-KW"/>
</dbReference>
<evidence type="ECO:0000313" key="10">
    <source>
        <dbReference type="EMBL" id="KAF2670925.1"/>
    </source>
</evidence>
<feature type="compositionally biased region" description="Basic residues" evidence="8">
    <location>
        <begin position="273"/>
        <end position="285"/>
    </location>
</feature>
<reference evidence="10" key="1">
    <citation type="journal article" date="2020" name="Stud. Mycol.">
        <title>101 Dothideomycetes genomes: a test case for predicting lifestyles and emergence of pathogens.</title>
        <authorList>
            <person name="Haridas S."/>
            <person name="Albert R."/>
            <person name="Binder M."/>
            <person name="Bloem J."/>
            <person name="Labutti K."/>
            <person name="Salamov A."/>
            <person name="Andreopoulos B."/>
            <person name="Baker S."/>
            <person name="Barry K."/>
            <person name="Bills G."/>
            <person name="Bluhm B."/>
            <person name="Cannon C."/>
            <person name="Castanera R."/>
            <person name="Culley D."/>
            <person name="Daum C."/>
            <person name="Ezra D."/>
            <person name="Gonzalez J."/>
            <person name="Henrissat B."/>
            <person name="Kuo A."/>
            <person name="Liang C."/>
            <person name="Lipzen A."/>
            <person name="Lutzoni F."/>
            <person name="Magnuson J."/>
            <person name="Mondo S."/>
            <person name="Nolan M."/>
            <person name="Ohm R."/>
            <person name="Pangilinan J."/>
            <person name="Park H.-J."/>
            <person name="Ramirez L."/>
            <person name="Alfaro M."/>
            <person name="Sun H."/>
            <person name="Tritt A."/>
            <person name="Yoshinaga Y."/>
            <person name="Zwiers L.-H."/>
            <person name="Turgeon B."/>
            <person name="Goodwin S."/>
            <person name="Spatafora J."/>
            <person name="Crous P."/>
            <person name="Grigoriev I."/>
        </authorList>
    </citation>
    <scope>NUCLEOTIDE SEQUENCE</scope>
    <source>
        <strain evidence="10">CBS 115976</strain>
    </source>
</reference>
<evidence type="ECO:0000256" key="3">
    <source>
        <dbReference type="ARBA" id="ARBA00022723"/>
    </source>
</evidence>
<dbReference type="Pfam" id="PF22683">
    <property type="entry name" value="Nab2-like_zf-CCCH"/>
    <property type="match status" value="1"/>
</dbReference>
<evidence type="ECO:0000256" key="2">
    <source>
        <dbReference type="ARBA" id="ARBA00008423"/>
    </source>
</evidence>
<dbReference type="Pfam" id="PF14608">
    <property type="entry name" value="zf-CCCH_2"/>
    <property type="match status" value="4"/>
</dbReference>
<evidence type="ECO:0000256" key="8">
    <source>
        <dbReference type="SAM" id="MobiDB-lite"/>
    </source>
</evidence>
<dbReference type="InterPro" id="IPR043094">
    <property type="entry name" value="Nab2/ZC3H14_N_sf"/>
</dbReference>
<feature type="compositionally biased region" description="Polar residues" evidence="8">
    <location>
        <begin position="100"/>
        <end position="118"/>
    </location>
</feature>
<dbReference type="Gene3D" id="4.10.1000.40">
    <property type="match status" value="1"/>
</dbReference>
<dbReference type="OrthoDB" id="438553at2759"/>
<protein>
    <recommendedName>
        <fullName evidence="9">Nab2-like CCCH zinc finger domain-containing protein</fullName>
    </recommendedName>
</protein>
<keyword evidence="7" id="KW-0539">Nucleus</keyword>
<sequence length="488" mass="52818">MSTHIPIIADSQLAEALKNVVGSKVKDMGWNADDTLTEYIILMLQSGKLESDLAHELAEDLLDLEAGDSSAVDFSKWLFEQINILNQQINAPPPSAPTGPANQDQDVSMDQDGASAQGSDMGDGSNGQKQIPTGPKAMRGGSGRGASRHLNQINRQMDRNNDPLKRIQGTGAGSGRINSHAGRGGARGNMARQIQRNFEGPKAHGNNQNPMMNTQFMPTMPVGPNQQATFLQMMEEHARMMQMVSQGFMNPSFQGGDGNHNGQSTFASNGRRPNNKFRSRQHKKPSSNEDGDTAMADDASAAGADDKDPSQVMCKFNLYCTKPDCHFAHQSPAAPPGVSVDTTIECTYGAACKNFKCIGRHPSPAKKFEHQAAQECRFGPNCQNPKCQFKHSATKSCRNGGDCTDEGCPFFHSPIECKFTPCTNPNCIYKHKEGQKTKAQHVWKAGGEGEHVSERKFVADGAVEEEERIIPGQVVEMADVATTPVAAT</sequence>
<accession>A0A6A6UF64</accession>
<name>A0A6A6UF64_9PEZI</name>
<feature type="compositionally biased region" description="Polar residues" evidence="8">
    <location>
        <begin position="260"/>
        <end position="272"/>
    </location>
</feature>
<feature type="region of interest" description="Disordered" evidence="8">
    <location>
        <begin position="89"/>
        <end position="188"/>
    </location>
</feature>
<keyword evidence="6" id="KW-0862">Zinc</keyword>
<dbReference type="Gene3D" id="4.10.1000.30">
    <property type="match status" value="1"/>
</dbReference>
<dbReference type="GO" id="GO:0005634">
    <property type="term" value="C:nucleus"/>
    <property type="evidence" value="ECO:0007669"/>
    <property type="project" value="UniProtKB-SubCell"/>
</dbReference>
<dbReference type="EMBL" id="MU004233">
    <property type="protein sequence ID" value="KAF2670925.1"/>
    <property type="molecule type" value="Genomic_DNA"/>
</dbReference>
<dbReference type="PANTHER" id="PTHR14738">
    <property type="entry name" value="ZINC FINGER CCCH DOMAIN-CONTAINING PROTEIN 14"/>
    <property type="match status" value="1"/>
</dbReference>
<comment type="similarity">
    <text evidence="2">Belongs to the ZC3H14 family.</text>
</comment>
<organism evidence="10 11">
    <name type="scientific">Microthyrium microscopicum</name>
    <dbReference type="NCBI Taxonomy" id="703497"/>
    <lineage>
        <taxon>Eukaryota</taxon>
        <taxon>Fungi</taxon>
        <taxon>Dikarya</taxon>
        <taxon>Ascomycota</taxon>
        <taxon>Pezizomycotina</taxon>
        <taxon>Dothideomycetes</taxon>
        <taxon>Dothideomycetes incertae sedis</taxon>
        <taxon>Microthyriales</taxon>
        <taxon>Microthyriaceae</taxon>
        <taxon>Microthyrium</taxon>
    </lineage>
</organism>
<evidence type="ECO:0000256" key="1">
    <source>
        <dbReference type="ARBA" id="ARBA00004123"/>
    </source>
</evidence>
<dbReference type="GO" id="GO:0005737">
    <property type="term" value="C:cytoplasm"/>
    <property type="evidence" value="ECO:0007669"/>
    <property type="project" value="TreeGrafter"/>
</dbReference>
<feature type="domain" description="Nab2-like CCCH zinc finger" evidence="9">
    <location>
        <begin position="417"/>
        <end position="436"/>
    </location>
</feature>
<keyword evidence="11" id="KW-1185">Reference proteome</keyword>
<feature type="region of interest" description="Disordered" evidence="8">
    <location>
        <begin position="248"/>
        <end position="307"/>
    </location>
</feature>
<evidence type="ECO:0000256" key="6">
    <source>
        <dbReference type="ARBA" id="ARBA00022833"/>
    </source>
</evidence>
<dbReference type="AlphaFoldDB" id="A0A6A6UF64"/>
<evidence type="ECO:0000313" key="11">
    <source>
        <dbReference type="Proteomes" id="UP000799302"/>
    </source>
</evidence>
<keyword evidence="4" id="KW-0677">Repeat</keyword>
<comment type="subcellular location">
    <subcellularLocation>
        <location evidence="1">Nucleus</location>
    </subcellularLocation>
</comment>
<keyword evidence="5" id="KW-0863">Zinc-finger</keyword>
<dbReference type="Proteomes" id="UP000799302">
    <property type="component" value="Unassembled WGS sequence"/>
</dbReference>
<keyword evidence="3" id="KW-0479">Metal-binding</keyword>
<feature type="compositionally biased region" description="Basic and acidic residues" evidence="8">
    <location>
        <begin position="156"/>
        <end position="165"/>
    </location>
</feature>
<evidence type="ECO:0000256" key="4">
    <source>
        <dbReference type="ARBA" id="ARBA00022737"/>
    </source>
</evidence>
<evidence type="ECO:0000259" key="9">
    <source>
        <dbReference type="Pfam" id="PF22683"/>
    </source>
</evidence>
<dbReference type="PANTHER" id="PTHR14738:SF29">
    <property type="entry name" value="ZINC FINGER CCCH DOMAIN-CONTAINING PROTEIN 14"/>
    <property type="match status" value="1"/>
</dbReference>
<dbReference type="InterPro" id="IPR040366">
    <property type="entry name" value="Nab2/ZC3H14"/>
</dbReference>
<dbReference type="InterPro" id="IPR055046">
    <property type="entry name" value="Nab2-like_Znf-CCCH"/>
</dbReference>
<evidence type="ECO:0000256" key="7">
    <source>
        <dbReference type="ARBA" id="ARBA00023242"/>
    </source>
</evidence>
<dbReference type="GO" id="GO:0043488">
    <property type="term" value="P:regulation of mRNA stability"/>
    <property type="evidence" value="ECO:0007669"/>
    <property type="project" value="InterPro"/>
</dbReference>
<proteinExistence type="inferred from homology"/>
<evidence type="ECO:0000256" key="5">
    <source>
        <dbReference type="ARBA" id="ARBA00022771"/>
    </source>
</evidence>
<dbReference type="GO" id="GO:0008143">
    <property type="term" value="F:poly(A) binding"/>
    <property type="evidence" value="ECO:0007669"/>
    <property type="project" value="InterPro"/>
</dbReference>
<gene>
    <name evidence="10" type="ORF">BT63DRAFT_423193</name>
</gene>
<dbReference type="Gene3D" id="1.10.340.40">
    <property type="entry name" value="Nuclear abundant poly(A) RNA-bind protein 2, N-terminal domain"/>
    <property type="match status" value="1"/>
</dbReference>